<protein>
    <recommendedName>
        <fullName evidence="1">DUF7448 domain-containing protein</fullName>
    </recommendedName>
</protein>
<feature type="domain" description="DUF7448" evidence="1">
    <location>
        <begin position="26"/>
        <end position="134"/>
    </location>
</feature>
<comment type="caution">
    <text evidence="2">The sequence shown here is derived from an EMBL/GenBank/DDBJ whole genome shotgun (WGS) entry which is preliminary data.</text>
</comment>
<sequence length="148" mass="16217">MPYPPDILDEDDDDGTMPENVAELSEAVIGHRIVSAEKGEIRNGGGCWGSSTGFILTLDNGTRVQLADTSDCCAFTELESFLLHPERVEHIITGVATTDGYTRWHIFADLGDILELQVGWSSGNPFYYGYGFDINVIVEERAELEASA</sequence>
<evidence type="ECO:0000313" key="3">
    <source>
        <dbReference type="Proteomes" id="UP000603463"/>
    </source>
</evidence>
<gene>
    <name evidence="2" type="ORF">GS882_03830</name>
</gene>
<dbReference type="AlphaFoldDB" id="A0A9Q5EYM1"/>
<dbReference type="Pfam" id="PF24240">
    <property type="entry name" value="DUF7448"/>
    <property type="match status" value="1"/>
</dbReference>
<evidence type="ECO:0000313" key="2">
    <source>
        <dbReference type="EMBL" id="NKT77342.1"/>
    </source>
</evidence>
<dbReference type="InterPro" id="IPR055871">
    <property type="entry name" value="DUF7448"/>
</dbReference>
<dbReference type="EMBL" id="WVBC01000002">
    <property type="protein sequence ID" value="NKT77342.1"/>
    <property type="molecule type" value="Genomic_DNA"/>
</dbReference>
<accession>A0A9Q5EYM1</accession>
<name>A0A9Q5EYM1_RHOHA</name>
<evidence type="ECO:0000259" key="1">
    <source>
        <dbReference type="Pfam" id="PF24240"/>
    </source>
</evidence>
<organism evidence="2 3">
    <name type="scientific">Rhodococcus hoagii</name>
    <name type="common">Corynebacterium equii</name>
    <dbReference type="NCBI Taxonomy" id="43767"/>
    <lineage>
        <taxon>Bacteria</taxon>
        <taxon>Bacillati</taxon>
        <taxon>Actinomycetota</taxon>
        <taxon>Actinomycetes</taxon>
        <taxon>Mycobacteriales</taxon>
        <taxon>Nocardiaceae</taxon>
        <taxon>Prescottella</taxon>
    </lineage>
</organism>
<reference evidence="2" key="1">
    <citation type="journal article" date="2020" name="Environ. Microbiol.">
        <title>The novel and transferable erm(51) gene confers Macrolides, Lincosamides, and Streptogramins B (MLSB) resistance to clonal Rhodococcus equi in the environment.</title>
        <authorList>
            <person name="Huber L."/>
            <person name="Giguere S."/>
            <person name="Slovis N.M."/>
            <person name="Alvarez-Narvaez S."/>
            <person name="Hart K.A."/>
            <person name="Greiter M."/>
            <person name="Morris E.R.A."/>
            <person name="Cohen N.D."/>
        </authorList>
    </citation>
    <scope>NUCLEOTIDE SEQUENCE</scope>
    <source>
        <strain evidence="2">Lh_116_1</strain>
    </source>
</reference>
<dbReference type="Proteomes" id="UP000603463">
    <property type="component" value="Unassembled WGS sequence"/>
</dbReference>
<proteinExistence type="predicted"/>